<keyword evidence="1" id="KW-0472">Membrane</keyword>
<evidence type="ECO:0000313" key="4">
    <source>
        <dbReference type="Proteomes" id="UP001201163"/>
    </source>
</evidence>
<keyword evidence="2" id="KW-0732">Signal</keyword>
<proteinExistence type="predicted"/>
<feature type="transmembrane region" description="Helical" evidence="1">
    <location>
        <begin position="91"/>
        <end position="110"/>
    </location>
</feature>
<keyword evidence="1" id="KW-0812">Transmembrane</keyword>
<accession>A0AAD4LJC3</accession>
<organism evidence="3 4">
    <name type="scientific">Lactarius akahatsu</name>
    <dbReference type="NCBI Taxonomy" id="416441"/>
    <lineage>
        <taxon>Eukaryota</taxon>
        <taxon>Fungi</taxon>
        <taxon>Dikarya</taxon>
        <taxon>Basidiomycota</taxon>
        <taxon>Agaricomycotina</taxon>
        <taxon>Agaricomycetes</taxon>
        <taxon>Russulales</taxon>
        <taxon>Russulaceae</taxon>
        <taxon>Lactarius</taxon>
    </lineage>
</organism>
<dbReference type="EMBL" id="JAKELL010000020">
    <property type="protein sequence ID" value="KAH8992946.1"/>
    <property type="molecule type" value="Genomic_DNA"/>
</dbReference>
<feature type="transmembrane region" description="Helical" evidence="1">
    <location>
        <begin position="50"/>
        <end position="70"/>
    </location>
</feature>
<feature type="chain" id="PRO_5042087676" description="NADH dehydrogenase subunit 5" evidence="2">
    <location>
        <begin position="17"/>
        <end position="111"/>
    </location>
</feature>
<evidence type="ECO:0008006" key="5">
    <source>
        <dbReference type="Google" id="ProtNLM"/>
    </source>
</evidence>
<evidence type="ECO:0000256" key="2">
    <source>
        <dbReference type="SAM" id="SignalP"/>
    </source>
</evidence>
<evidence type="ECO:0000256" key="1">
    <source>
        <dbReference type="SAM" id="Phobius"/>
    </source>
</evidence>
<dbReference type="AlphaFoldDB" id="A0AAD4LJC3"/>
<gene>
    <name evidence="3" type="ORF">EDB92DRAFT_516835</name>
</gene>
<evidence type="ECO:0000313" key="3">
    <source>
        <dbReference type="EMBL" id="KAH8992946.1"/>
    </source>
</evidence>
<dbReference type="Proteomes" id="UP001201163">
    <property type="component" value="Unassembled WGS sequence"/>
</dbReference>
<reference evidence="3" key="1">
    <citation type="submission" date="2022-01" db="EMBL/GenBank/DDBJ databases">
        <title>Comparative genomics reveals a dynamic genome evolution in the ectomycorrhizal milk-cap (Lactarius) mushrooms.</title>
        <authorList>
            <consortium name="DOE Joint Genome Institute"/>
            <person name="Lebreton A."/>
            <person name="Tang N."/>
            <person name="Kuo A."/>
            <person name="LaButti K."/>
            <person name="Drula E."/>
            <person name="Barry K."/>
            <person name="Clum A."/>
            <person name="Lipzen A."/>
            <person name="Mousain D."/>
            <person name="Ng V."/>
            <person name="Wang R."/>
            <person name="Wang X."/>
            <person name="Dai Y."/>
            <person name="Henrissat B."/>
            <person name="Grigoriev I.V."/>
            <person name="Guerin-Laguette A."/>
            <person name="Yu F."/>
            <person name="Martin F.M."/>
        </authorList>
    </citation>
    <scope>NUCLEOTIDE SEQUENCE</scope>
    <source>
        <strain evidence="3">QP</strain>
    </source>
</reference>
<sequence>MLTIFLLRLATGMSYASSTFDTLTYRRVDTTVFGFSFGNLFDVDGVAKRALIISSVASALGLFVDVWFILAYSSADMHDFQTLAVDLYGSYFFFALSVAVLALIVFFGAIA</sequence>
<comment type="caution">
    <text evidence="3">The sequence shown here is derived from an EMBL/GenBank/DDBJ whole genome shotgun (WGS) entry which is preliminary data.</text>
</comment>
<keyword evidence="4" id="KW-1185">Reference proteome</keyword>
<feature type="signal peptide" evidence="2">
    <location>
        <begin position="1"/>
        <end position="16"/>
    </location>
</feature>
<protein>
    <recommendedName>
        <fullName evidence="5">NADH dehydrogenase subunit 5</fullName>
    </recommendedName>
</protein>
<keyword evidence="1" id="KW-1133">Transmembrane helix</keyword>
<name>A0AAD4LJC3_9AGAM</name>